<feature type="compositionally biased region" description="Low complexity" evidence="1">
    <location>
        <begin position="1"/>
        <end position="15"/>
    </location>
</feature>
<feature type="region of interest" description="Disordered" evidence="1">
    <location>
        <begin position="1"/>
        <end position="25"/>
    </location>
</feature>
<dbReference type="InterPro" id="IPR044823">
    <property type="entry name" value="ASIL1/2-like"/>
</dbReference>
<dbReference type="OrthoDB" id="1735843at2759"/>
<evidence type="ECO:0000313" key="3">
    <source>
        <dbReference type="Proteomes" id="UP000631114"/>
    </source>
</evidence>
<gene>
    <name evidence="2" type="ORF">IFM89_022578</name>
</gene>
<comment type="caution">
    <text evidence="2">The sequence shown here is derived from an EMBL/GenBank/DDBJ whole genome shotgun (WGS) entry which is preliminary data.</text>
</comment>
<dbReference type="PANTHER" id="PTHR31307:SF49">
    <property type="entry name" value="ALCOHOL DEHYDROGENASE TRANSCRIPTION FACTOR MYB_SANT-LIKE FAMILY PROTEIN"/>
    <property type="match status" value="1"/>
</dbReference>
<dbReference type="AlphaFoldDB" id="A0A835MAI6"/>
<protein>
    <submittedName>
        <fullName evidence="2">Uncharacterized protein</fullName>
    </submittedName>
</protein>
<accession>A0A835MAI6</accession>
<sequence>MSGGSVPVSGKGSESGVKRGKKEMDAVGEMVSSIRMLGEGFVKMEQMKMEMAKEMEQMRMEMEMKRTEMILESQQKIVEAFAQGICENKKLKRMPSPEQKMVEKE</sequence>
<reference evidence="2 3" key="1">
    <citation type="submission" date="2020-10" db="EMBL/GenBank/DDBJ databases">
        <title>The Coptis chinensis genome and diversification of protoberbering-type alkaloids.</title>
        <authorList>
            <person name="Wang B."/>
            <person name="Shu S."/>
            <person name="Song C."/>
            <person name="Liu Y."/>
        </authorList>
    </citation>
    <scope>NUCLEOTIDE SEQUENCE [LARGE SCALE GENOMIC DNA]</scope>
    <source>
        <strain evidence="2">HL-2020</strain>
        <tissue evidence="2">Leaf</tissue>
    </source>
</reference>
<name>A0A835MAI6_9MAGN</name>
<dbReference type="EMBL" id="JADFTS010000001">
    <property type="protein sequence ID" value="KAF9625420.1"/>
    <property type="molecule type" value="Genomic_DNA"/>
</dbReference>
<evidence type="ECO:0000256" key="1">
    <source>
        <dbReference type="SAM" id="MobiDB-lite"/>
    </source>
</evidence>
<keyword evidence="3" id="KW-1185">Reference proteome</keyword>
<organism evidence="2 3">
    <name type="scientific">Coptis chinensis</name>
    <dbReference type="NCBI Taxonomy" id="261450"/>
    <lineage>
        <taxon>Eukaryota</taxon>
        <taxon>Viridiplantae</taxon>
        <taxon>Streptophyta</taxon>
        <taxon>Embryophyta</taxon>
        <taxon>Tracheophyta</taxon>
        <taxon>Spermatophyta</taxon>
        <taxon>Magnoliopsida</taxon>
        <taxon>Ranunculales</taxon>
        <taxon>Ranunculaceae</taxon>
        <taxon>Coptidoideae</taxon>
        <taxon>Coptis</taxon>
    </lineage>
</organism>
<dbReference type="PANTHER" id="PTHR31307">
    <property type="entry name" value="TRIHELIX TRANSCRIPTION FACTOR ASIL2"/>
    <property type="match status" value="1"/>
</dbReference>
<dbReference type="Proteomes" id="UP000631114">
    <property type="component" value="Unassembled WGS sequence"/>
</dbReference>
<evidence type="ECO:0000313" key="2">
    <source>
        <dbReference type="EMBL" id="KAF9625420.1"/>
    </source>
</evidence>
<proteinExistence type="predicted"/>